<organism evidence="2 3">
    <name type="scientific">Eumeta variegata</name>
    <name type="common">Bagworm moth</name>
    <name type="synonym">Eumeta japonica</name>
    <dbReference type="NCBI Taxonomy" id="151549"/>
    <lineage>
        <taxon>Eukaryota</taxon>
        <taxon>Metazoa</taxon>
        <taxon>Ecdysozoa</taxon>
        <taxon>Arthropoda</taxon>
        <taxon>Hexapoda</taxon>
        <taxon>Insecta</taxon>
        <taxon>Pterygota</taxon>
        <taxon>Neoptera</taxon>
        <taxon>Endopterygota</taxon>
        <taxon>Lepidoptera</taxon>
        <taxon>Glossata</taxon>
        <taxon>Ditrysia</taxon>
        <taxon>Tineoidea</taxon>
        <taxon>Psychidae</taxon>
        <taxon>Oiketicinae</taxon>
        <taxon>Eumeta</taxon>
    </lineage>
</organism>
<dbReference type="Gene3D" id="3.90.1200.10">
    <property type="match status" value="1"/>
</dbReference>
<evidence type="ECO:0000259" key="1">
    <source>
        <dbReference type="SMART" id="SM00587"/>
    </source>
</evidence>
<evidence type="ECO:0000313" key="3">
    <source>
        <dbReference type="Proteomes" id="UP000299102"/>
    </source>
</evidence>
<dbReference type="Proteomes" id="UP000299102">
    <property type="component" value="Unassembled WGS sequence"/>
</dbReference>
<dbReference type="InterPro" id="IPR015897">
    <property type="entry name" value="CHK_kinase-like"/>
</dbReference>
<dbReference type="EMBL" id="BGZK01001158">
    <property type="protein sequence ID" value="GBP72868.1"/>
    <property type="molecule type" value="Genomic_DNA"/>
</dbReference>
<dbReference type="SUPFAM" id="SSF56112">
    <property type="entry name" value="Protein kinase-like (PK-like)"/>
    <property type="match status" value="1"/>
</dbReference>
<dbReference type="PANTHER" id="PTHR11012">
    <property type="entry name" value="PROTEIN KINASE-LIKE DOMAIN-CONTAINING"/>
    <property type="match status" value="1"/>
</dbReference>
<accession>A0A4C1YA79</accession>
<dbReference type="SMART" id="SM00587">
    <property type="entry name" value="CHK"/>
    <property type="match status" value="1"/>
</dbReference>
<keyword evidence="3" id="KW-1185">Reference proteome</keyword>
<comment type="caution">
    <text evidence="2">The sequence shown here is derived from an EMBL/GenBank/DDBJ whole genome shotgun (WGS) entry which is preliminary data.</text>
</comment>
<reference evidence="2 3" key="1">
    <citation type="journal article" date="2019" name="Commun. Biol.">
        <title>The bagworm genome reveals a unique fibroin gene that provides high tensile strength.</title>
        <authorList>
            <person name="Kono N."/>
            <person name="Nakamura H."/>
            <person name="Ohtoshi R."/>
            <person name="Tomita M."/>
            <person name="Numata K."/>
            <person name="Arakawa K."/>
        </authorList>
    </citation>
    <scope>NUCLEOTIDE SEQUENCE [LARGE SCALE GENOMIC DNA]</scope>
</reference>
<gene>
    <name evidence="2" type="ORF">EVAR_48852_1</name>
</gene>
<feature type="domain" description="CHK kinase-like" evidence="1">
    <location>
        <begin position="132"/>
        <end position="324"/>
    </location>
</feature>
<sequence length="419" mass="48487">MGLEFYGLENINENVVNACTEFLKKQGVSEGKVVVEVVGKKGDNYIARVRRFVVQNDHEAKPFRMIVKIAPSDGKTRKMIQIVTLFKNESLIYNELLPKYKQFEQSAAVPEECKLRLPVCYGIHLEAPHECIALEDLNESGFYIANRLKSLTEDEVKLIISDLAKFHALGFVFRVRENGAFEKLKSGLQNTWSYYETAEEFKAYMKFLETQVESVLDENDFKERLKGILPSFATLAVDMHESDLYSESTIIIQGDCWTNNLLFKREGATPVEAVMLDYQLSRISSPAVDLHYLIFNCTDSETRNGRYSEWLDYYYDNFTKYIAFYDLKASDVYSRYNFNVDLQKYAKYSLALTLMLASMLVRESEEALDFKEEGIDATEMNVEKQFENLGVSNMKEATFRRFKERVRGVVKDFISYGYI</sequence>
<proteinExistence type="predicted"/>
<dbReference type="Pfam" id="PF02958">
    <property type="entry name" value="EcKL"/>
    <property type="match status" value="1"/>
</dbReference>
<dbReference type="STRING" id="151549.A0A4C1YA79"/>
<dbReference type="InterPro" id="IPR011009">
    <property type="entry name" value="Kinase-like_dom_sf"/>
</dbReference>
<dbReference type="AlphaFoldDB" id="A0A4C1YA79"/>
<evidence type="ECO:0000313" key="2">
    <source>
        <dbReference type="EMBL" id="GBP72868.1"/>
    </source>
</evidence>
<name>A0A4C1YA79_EUMVA</name>
<dbReference type="OrthoDB" id="8250698at2759"/>
<dbReference type="PANTHER" id="PTHR11012:SF30">
    <property type="entry name" value="PROTEIN KINASE-LIKE DOMAIN-CONTAINING"/>
    <property type="match status" value="1"/>
</dbReference>
<dbReference type="InterPro" id="IPR004119">
    <property type="entry name" value="EcKL"/>
</dbReference>
<protein>
    <recommendedName>
        <fullName evidence="1">CHK kinase-like domain-containing protein</fullName>
    </recommendedName>
</protein>